<evidence type="ECO:0000256" key="5">
    <source>
        <dbReference type="ARBA" id="ARBA00011245"/>
    </source>
</evidence>
<keyword evidence="12 13" id="KW-0456">Lyase</keyword>
<accession>A0AAD5GHI8</accession>
<dbReference type="Proteomes" id="UP001206925">
    <property type="component" value="Unassembled WGS sequence"/>
</dbReference>
<keyword evidence="8" id="KW-0732">Signal</keyword>
<evidence type="ECO:0000256" key="11">
    <source>
        <dbReference type="ARBA" id="ARBA00023180"/>
    </source>
</evidence>
<dbReference type="Gene3D" id="2.160.20.10">
    <property type="entry name" value="Single-stranded right-handed beta-helix, Pectin lyase-like"/>
    <property type="match status" value="1"/>
</dbReference>
<dbReference type="EC" id="4.2.2.2" evidence="6 13"/>
<dbReference type="InterPro" id="IPR018082">
    <property type="entry name" value="AmbAllergen"/>
</dbReference>
<protein>
    <recommendedName>
        <fullName evidence="6 13">Pectate lyase</fullName>
        <ecNumber evidence="6 13">4.2.2.2</ecNumber>
    </recommendedName>
</protein>
<evidence type="ECO:0000313" key="15">
    <source>
        <dbReference type="EMBL" id="KAI7742722.1"/>
    </source>
</evidence>
<keyword evidence="16" id="KW-1185">Reference proteome</keyword>
<dbReference type="InterPro" id="IPR011050">
    <property type="entry name" value="Pectin_lyase_fold/virulence"/>
</dbReference>
<dbReference type="PRINTS" id="PR00807">
    <property type="entry name" value="AMBALLERGEN"/>
</dbReference>
<dbReference type="Pfam" id="PF00544">
    <property type="entry name" value="Pectate_lyase_4"/>
    <property type="match status" value="1"/>
</dbReference>
<dbReference type="EMBL" id="JAMZMK010007923">
    <property type="protein sequence ID" value="KAI7742722.1"/>
    <property type="molecule type" value="Genomic_DNA"/>
</dbReference>
<evidence type="ECO:0000256" key="13">
    <source>
        <dbReference type="RuleBase" id="RU361123"/>
    </source>
</evidence>
<proteinExistence type="inferred from homology"/>
<comment type="cofactor">
    <cofactor evidence="13">
        <name>Ca(2+)</name>
        <dbReference type="ChEBI" id="CHEBI:29108"/>
    </cofactor>
    <text evidence="13">Binds 1 Ca(2+) ion. Required for its activity.</text>
</comment>
<evidence type="ECO:0000313" key="16">
    <source>
        <dbReference type="Proteomes" id="UP001206925"/>
    </source>
</evidence>
<evidence type="ECO:0000256" key="7">
    <source>
        <dbReference type="ARBA" id="ARBA00022723"/>
    </source>
</evidence>
<keyword evidence="10" id="KW-1015">Disulfide bond</keyword>
<evidence type="ECO:0000256" key="8">
    <source>
        <dbReference type="ARBA" id="ARBA00022729"/>
    </source>
</evidence>
<name>A0AAD5GHI8_AMBAR</name>
<dbReference type="PANTHER" id="PTHR31683">
    <property type="entry name" value="PECTATE LYASE 18-RELATED"/>
    <property type="match status" value="1"/>
</dbReference>
<dbReference type="SMART" id="SM00656">
    <property type="entry name" value="Amb_all"/>
    <property type="match status" value="1"/>
</dbReference>
<dbReference type="InterPro" id="IPR045032">
    <property type="entry name" value="PEL"/>
</dbReference>
<dbReference type="InterPro" id="IPR002022">
    <property type="entry name" value="Pec_lyase"/>
</dbReference>
<comment type="function">
    <text evidence="2">Has pectate lyase activity.</text>
</comment>
<evidence type="ECO:0000256" key="12">
    <source>
        <dbReference type="ARBA" id="ARBA00023239"/>
    </source>
</evidence>
<comment type="catalytic activity">
    <reaction evidence="1 13">
        <text>Eliminative cleavage of (1-&gt;4)-alpha-D-galacturonan to give oligosaccharides with 4-deoxy-alpha-D-galact-4-enuronosyl groups at their non-reducing ends.</text>
        <dbReference type="EC" id="4.2.2.2"/>
    </reaction>
</comment>
<comment type="caution">
    <text evidence="15">The sequence shown here is derived from an EMBL/GenBank/DDBJ whole genome shotgun (WGS) entry which is preliminary data.</text>
</comment>
<evidence type="ECO:0000256" key="9">
    <source>
        <dbReference type="ARBA" id="ARBA00022837"/>
    </source>
</evidence>
<dbReference type="GO" id="GO:0030570">
    <property type="term" value="F:pectate lyase activity"/>
    <property type="evidence" value="ECO:0007669"/>
    <property type="project" value="UniProtKB-EC"/>
</dbReference>
<dbReference type="PANTHER" id="PTHR31683:SF159">
    <property type="entry name" value="PECTATE LYASE"/>
    <property type="match status" value="1"/>
</dbReference>
<evidence type="ECO:0000256" key="1">
    <source>
        <dbReference type="ARBA" id="ARBA00000695"/>
    </source>
</evidence>
<evidence type="ECO:0000256" key="10">
    <source>
        <dbReference type="ARBA" id="ARBA00023157"/>
    </source>
</evidence>
<organism evidence="15 16">
    <name type="scientific">Ambrosia artemisiifolia</name>
    <name type="common">Common ragweed</name>
    <dbReference type="NCBI Taxonomy" id="4212"/>
    <lineage>
        <taxon>Eukaryota</taxon>
        <taxon>Viridiplantae</taxon>
        <taxon>Streptophyta</taxon>
        <taxon>Embryophyta</taxon>
        <taxon>Tracheophyta</taxon>
        <taxon>Spermatophyta</taxon>
        <taxon>Magnoliopsida</taxon>
        <taxon>eudicotyledons</taxon>
        <taxon>Gunneridae</taxon>
        <taxon>Pentapetalae</taxon>
        <taxon>asterids</taxon>
        <taxon>campanulids</taxon>
        <taxon>Asterales</taxon>
        <taxon>Asteraceae</taxon>
        <taxon>Asteroideae</taxon>
        <taxon>Heliantheae alliance</taxon>
        <taxon>Heliantheae</taxon>
        <taxon>Ambrosia</taxon>
    </lineage>
</organism>
<feature type="domain" description="Pectate lyase" evidence="14">
    <location>
        <begin position="35"/>
        <end position="227"/>
    </location>
</feature>
<keyword evidence="7 13" id="KW-0479">Metal-binding</keyword>
<keyword evidence="9 13" id="KW-0106">Calcium</keyword>
<evidence type="ECO:0000256" key="3">
    <source>
        <dbReference type="ARBA" id="ARBA00005220"/>
    </source>
</evidence>
<evidence type="ECO:0000256" key="2">
    <source>
        <dbReference type="ARBA" id="ARBA00002799"/>
    </source>
</evidence>
<sequence>MVTSELDDDVANPREGTLRFGAAQNRPLWIIFARDMVIRLDRELAINNDKTIDGRGAKVEIINAGFAIYNVKNIIIHNIIMHDIVVNPGGLIKSHDGPPVPRKGSDGDAIGISGGSQIWIDHCSLSKAVDGLIDAKHGSTHFTVSNCLFTQHQYLLLFWDFDERGMLCTVAFNKFTDNVDQRMPNLRHGFVQVVNNNYERWGSYALGGSAGPTILSQGNRFLASDIKKEVVGRYGESAMSESFNWNWRSYMDVFENGAIFVPSGVDPVLTPEQNAGMIPAEPGEAVLRLTSSAGEAVLRLTSSAGVLSCQPGTPC</sequence>
<reference evidence="15" key="1">
    <citation type="submission" date="2022-06" db="EMBL/GenBank/DDBJ databases">
        <title>Uncovering the hologenomic basis of an extraordinary plant invasion.</title>
        <authorList>
            <person name="Bieker V.C."/>
            <person name="Martin M.D."/>
            <person name="Gilbert T."/>
            <person name="Hodgins K."/>
            <person name="Battlay P."/>
            <person name="Petersen B."/>
            <person name="Wilson J."/>
        </authorList>
    </citation>
    <scope>NUCLEOTIDE SEQUENCE</scope>
    <source>
        <strain evidence="15">AA19_3_7</strain>
        <tissue evidence="15">Leaf</tissue>
    </source>
</reference>
<evidence type="ECO:0000256" key="4">
    <source>
        <dbReference type="ARBA" id="ARBA00008800"/>
    </source>
</evidence>
<dbReference type="SUPFAM" id="SSF51126">
    <property type="entry name" value="Pectin lyase-like"/>
    <property type="match status" value="1"/>
</dbReference>
<gene>
    <name evidence="15" type="ORF">M8C21_018028</name>
</gene>
<dbReference type="AlphaFoldDB" id="A0AAD5GHI8"/>
<keyword evidence="11" id="KW-0325">Glycoprotein</keyword>
<comment type="similarity">
    <text evidence="4">Belongs to the polysaccharide lyase 1 family. Amb a subfamily.</text>
</comment>
<evidence type="ECO:0000256" key="6">
    <source>
        <dbReference type="ARBA" id="ARBA00012272"/>
    </source>
</evidence>
<dbReference type="GO" id="GO:0046872">
    <property type="term" value="F:metal ion binding"/>
    <property type="evidence" value="ECO:0007669"/>
    <property type="project" value="UniProtKB-KW"/>
</dbReference>
<dbReference type="InterPro" id="IPR012334">
    <property type="entry name" value="Pectin_lyas_fold"/>
</dbReference>
<comment type="subunit">
    <text evidence="5">Monomer.</text>
</comment>
<evidence type="ECO:0000259" key="14">
    <source>
        <dbReference type="SMART" id="SM00656"/>
    </source>
</evidence>
<comment type="pathway">
    <text evidence="3 13">Glycan metabolism; pectin degradation; 2-dehydro-3-deoxy-D-gluconate from pectin: step 2/5.</text>
</comment>